<evidence type="ECO:0000259" key="3">
    <source>
        <dbReference type="PROSITE" id="PS50878"/>
    </source>
</evidence>
<comment type="caution">
    <text evidence="4">The sequence shown here is derived from an EMBL/GenBank/DDBJ whole genome shotgun (WGS) entry which is preliminary data.</text>
</comment>
<protein>
    <recommendedName>
        <fullName evidence="3">Reverse transcriptase domain-containing protein</fullName>
    </recommendedName>
</protein>
<dbReference type="SUPFAM" id="SSF56672">
    <property type="entry name" value="DNA/RNA polymerases"/>
    <property type="match status" value="1"/>
</dbReference>
<feature type="compositionally biased region" description="Low complexity" evidence="1">
    <location>
        <begin position="51"/>
        <end position="67"/>
    </location>
</feature>
<dbReference type="InterPro" id="IPR043502">
    <property type="entry name" value="DNA/RNA_pol_sf"/>
</dbReference>
<name>A0AAV7WI66_PLEWA</name>
<dbReference type="EMBL" id="JANPWB010000001">
    <property type="protein sequence ID" value="KAJ1213754.1"/>
    <property type="molecule type" value="Genomic_DNA"/>
</dbReference>
<proteinExistence type="predicted"/>
<feature type="domain" description="Reverse transcriptase" evidence="3">
    <location>
        <begin position="360"/>
        <end position="635"/>
    </location>
</feature>
<evidence type="ECO:0000256" key="1">
    <source>
        <dbReference type="SAM" id="MobiDB-lite"/>
    </source>
</evidence>
<keyword evidence="5" id="KW-1185">Reference proteome</keyword>
<dbReference type="Pfam" id="PF00078">
    <property type="entry name" value="RVT_1"/>
    <property type="match status" value="1"/>
</dbReference>
<feature type="signal peptide" evidence="2">
    <location>
        <begin position="1"/>
        <end position="24"/>
    </location>
</feature>
<evidence type="ECO:0000313" key="5">
    <source>
        <dbReference type="Proteomes" id="UP001066276"/>
    </source>
</evidence>
<feature type="region of interest" description="Disordered" evidence="1">
    <location>
        <begin position="210"/>
        <end position="248"/>
    </location>
</feature>
<gene>
    <name evidence="4" type="ORF">NDU88_001385</name>
</gene>
<dbReference type="Proteomes" id="UP001066276">
    <property type="component" value="Chromosome 1_1"/>
</dbReference>
<accession>A0AAV7WI66</accession>
<evidence type="ECO:0000313" key="4">
    <source>
        <dbReference type="EMBL" id="KAJ1213754.1"/>
    </source>
</evidence>
<dbReference type="PROSITE" id="PS50878">
    <property type="entry name" value="RT_POL"/>
    <property type="match status" value="1"/>
</dbReference>
<sequence length="828" mass="90388">MHSTCLYFLPPPFFVVFLFMCALASSGGGAVASEHEGAASHMAMEGHATDSEFTSGTEGEGSSTAGTRADISDTDSSSEGSSLVVAATCVPPATTGTAATHRTSTALPAAPQRLPRARSPRKVGISFAPGTSGPAPVTPAALSEEIIDLLRTLTVGQSTILNAIQGVEREVPQSNAYLEGIHSGQAALQRSFQTLASALMEAIVPVSSLPPPTSSTHTLSPVPLPIPDTPSDQPAHTSTPKGSSARHKHHIGIVKELSNPNANSNDIPPSQKLCDDLSTFFHQKITTIHDSFNATPPPDPTPDISTDACRLTAWTHVDDTETITTMNTIHSGSPTDPCPHHVFNKANAIIAPKLRKIINLSFDSATFPDSWKHAEIQPLLKKPKADPNDLKNFRPISLLPFPAKVIEKIVNTQLAHFLEDNSILDPSQSGFRRNHSTETALLAATDDIRTQMDNGETSALILLDLSAAFDTVCHRTLLTRLHEAGIQDKALNWISSFLSDRTQRVRLSPFRSKATNLICGVPQGSSLSPTLFNVYMAPLAKLARQHHLSIISYADDTQLVLSLTKDPLPAKTNLHEGLKAIAEWMNDSRLKLNSDKTEVLILGRTPSAWNDSWWPTDFGPPPTPASHARNLGFILDSALTMSKQVSAVSSSCFNTLRMLRRIFKWIPTGTRKTVTQVLVSSRLDYGNALYTGIPTKDIKQLQRIQNASARLILDIPRRCHISPHLKDLHWLPVDKRITFKLLTHAHKALHNTGPTYLNSRLNFHAPTRQLRSANLALAIVPRIQRKTSGGRSYSFLAAKTWNSLPTSLHQTQDLLTFRRLLKTWLFDR</sequence>
<reference evidence="4" key="1">
    <citation type="journal article" date="2022" name="bioRxiv">
        <title>Sequencing and chromosome-scale assembly of the giantPleurodeles waltlgenome.</title>
        <authorList>
            <person name="Brown T."/>
            <person name="Elewa A."/>
            <person name="Iarovenko S."/>
            <person name="Subramanian E."/>
            <person name="Araus A.J."/>
            <person name="Petzold A."/>
            <person name="Susuki M."/>
            <person name="Suzuki K.-i.T."/>
            <person name="Hayashi T."/>
            <person name="Toyoda A."/>
            <person name="Oliveira C."/>
            <person name="Osipova E."/>
            <person name="Leigh N.D."/>
            <person name="Simon A."/>
            <person name="Yun M.H."/>
        </authorList>
    </citation>
    <scope>NUCLEOTIDE SEQUENCE</scope>
    <source>
        <strain evidence="4">20211129_DDA</strain>
        <tissue evidence="4">Liver</tissue>
    </source>
</reference>
<feature type="region of interest" description="Disordered" evidence="1">
    <location>
        <begin position="49"/>
        <end position="79"/>
    </location>
</feature>
<dbReference type="AlphaFoldDB" id="A0AAV7WI66"/>
<dbReference type="CDD" id="cd01650">
    <property type="entry name" value="RT_nLTR_like"/>
    <property type="match status" value="1"/>
</dbReference>
<dbReference type="PANTHER" id="PTHR33332">
    <property type="entry name" value="REVERSE TRANSCRIPTASE DOMAIN-CONTAINING PROTEIN"/>
    <property type="match status" value="1"/>
</dbReference>
<feature type="chain" id="PRO_5043877190" description="Reverse transcriptase domain-containing protein" evidence="2">
    <location>
        <begin position="25"/>
        <end position="828"/>
    </location>
</feature>
<keyword evidence="2" id="KW-0732">Signal</keyword>
<organism evidence="4 5">
    <name type="scientific">Pleurodeles waltl</name>
    <name type="common">Iberian ribbed newt</name>
    <dbReference type="NCBI Taxonomy" id="8319"/>
    <lineage>
        <taxon>Eukaryota</taxon>
        <taxon>Metazoa</taxon>
        <taxon>Chordata</taxon>
        <taxon>Craniata</taxon>
        <taxon>Vertebrata</taxon>
        <taxon>Euteleostomi</taxon>
        <taxon>Amphibia</taxon>
        <taxon>Batrachia</taxon>
        <taxon>Caudata</taxon>
        <taxon>Salamandroidea</taxon>
        <taxon>Salamandridae</taxon>
        <taxon>Pleurodelinae</taxon>
        <taxon>Pleurodeles</taxon>
    </lineage>
</organism>
<feature type="compositionally biased region" description="Polar residues" evidence="1">
    <location>
        <begin position="230"/>
        <end position="242"/>
    </location>
</feature>
<evidence type="ECO:0000256" key="2">
    <source>
        <dbReference type="SAM" id="SignalP"/>
    </source>
</evidence>
<dbReference type="InterPro" id="IPR000477">
    <property type="entry name" value="RT_dom"/>
</dbReference>